<dbReference type="OrthoDB" id="7062774at2"/>
<evidence type="ECO:0000313" key="4">
    <source>
        <dbReference type="EMBL" id="RYJ62823.1"/>
    </source>
</evidence>
<feature type="chain" id="PRO_5020214132" evidence="2">
    <location>
        <begin position="19"/>
        <end position="194"/>
    </location>
</feature>
<evidence type="ECO:0000313" key="5">
    <source>
        <dbReference type="Proteomes" id="UP000282800"/>
    </source>
</evidence>
<feature type="domain" description="DUF4124" evidence="3">
    <location>
        <begin position="8"/>
        <end position="59"/>
    </location>
</feature>
<accession>A0A482U3V4</accession>
<dbReference type="Proteomes" id="UP000282800">
    <property type="component" value="Unassembled WGS sequence"/>
</dbReference>
<dbReference type="Pfam" id="PF13511">
    <property type="entry name" value="DUF4124"/>
    <property type="match status" value="1"/>
</dbReference>
<reference evidence="4 5" key="1">
    <citation type="submission" date="2019-01" db="EMBL/GenBank/DDBJ databases">
        <title>High-quality draft genome of. Pseudomonas songnenensis str. L103, a full-fledged denitrifier isolated from 100 meters deep aquifer in a heavily nitrogen fertilized agricultural area.</title>
        <authorList>
            <person name="Liu M."/>
            <person name="Liu B."/>
        </authorList>
    </citation>
    <scope>NUCLEOTIDE SEQUENCE [LARGE SCALE GENOMIC DNA]</scope>
    <source>
        <strain evidence="4 5">L103</strain>
    </source>
</reference>
<feature type="compositionally biased region" description="Pro residues" evidence="1">
    <location>
        <begin position="173"/>
        <end position="194"/>
    </location>
</feature>
<evidence type="ECO:0000259" key="3">
    <source>
        <dbReference type="Pfam" id="PF13511"/>
    </source>
</evidence>
<feature type="region of interest" description="Disordered" evidence="1">
    <location>
        <begin position="32"/>
        <end position="69"/>
    </location>
</feature>
<sequence length="194" mass="20918">MRSALLSLLLIISLPALAEIYKYTDAQGNTVFTNQPPEGVQADTVDLPPANTVNIRTPEPPPPLPDRQQNQRAPYQTLMLSGIPDAEALRANNGTFVVSALLEPSLQPGHTLRFLLDGIPQAAPSPATSLQLNNIERGDHRLQVEVLAGERVIQRSEAVPFTVQRVNTSSPALRPPPPKPPKPPVPPKPPKPAS</sequence>
<proteinExistence type="predicted"/>
<dbReference type="EMBL" id="RWYU02000003">
    <property type="protein sequence ID" value="RYJ62823.1"/>
    <property type="molecule type" value="Genomic_DNA"/>
</dbReference>
<dbReference type="InterPro" id="IPR025392">
    <property type="entry name" value="DUF4124"/>
</dbReference>
<feature type="signal peptide" evidence="2">
    <location>
        <begin position="1"/>
        <end position="18"/>
    </location>
</feature>
<protein>
    <submittedName>
        <fullName evidence="4">DUF4124 domain-containing protein</fullName>
    </submittedName>
</protein>
<comment type="caution">
    <text evidence="4">The sequence shown here is derived from an EMBL/GenBank/DDBJ whole genome shotgun (WGS) entry which is preliminary data.</text>
</comment>
<gene>
    <name evidence="4" type="ORF">EJA06_008140</name>
</gene>
<organism evidence="4 5">
    <name type="scientific">Pseudomonas songnenensis</name>
    <dbReference type="NCBI Taxonomy" id="1176259"/>
    <lineage>
        <taxon>Bacteria</taxon>
        <taxon>Pseudomonadati</taxon>
        <taxon>Pseudomonadota</taxon>
        <taxon>Gammaproteobacteria</taxon>
        <taxon>Pseudomonadales</taxon>
        <taxon>Pseudomonadaceae</taxon>
        <taxon>Pseudomonas</taxon>
    </lineage>
</organism>
<name>A0A482U3V4_9PSED</name>
<evidence type="ECO:0000256" key="1">
    <source>
        <dbReference type="SAM" id="MobiDB-lite"/>
    </source>
</evidence>
<feature type="region of interest" description="Disordered" evidence="1">
    <location>
        <begin position="163"/>
        <end position="194"/>
    </location>
</feature>
<keyword evidence="2" id="KW-0732">Signal</keyword>
<evidence type="ECO:0000256" key="2">
    <source>
        <dbReference type="SAM" id="SignalP"/>
    </source>
</evidence>
<dbReference type="AlphaFoldDB" id="A0A482U3V4"/>
<dbReference type="RefSeq" id="WP_126189226.1">
    <property type="nucleotide sequence ID" value="NZ_RWYU02000003.1"/>
</dbReference>